<evidence type="ECO:0000259" key="1">
    <source>
        <dbReference type="PROSITE" id="PS50011"/>
    </source>
</evidence>
<organism evidence="2 3">
    <name type="scientific">Lentinus brumalis</name>
    <dbReference type="NCBI Taxonomy" id="2498619"/>
    <lineage>
        <taxon>Eukaryota</taxon>
        <taxon>Fungi</taxon>
        <taxon>Dikarya</taxon>
        <taxon>Basidiomycota</taxon>
        <taxon>Agaricomycotina</taxon>
        <taxon>Agaricomycetes</taxon>
        <taxon>Polyporales</taxon>
        <taxon>Polyporaceae</taxon>
        <taxon>Lentinus</taxon>
    </lineage>
</organism>
<dbReference type="EMBL" id="KZ857383">
    <property type="protein sequence ID" value="RDX54863.1"/>
    <property type="molecule type" value="Genomic_DNA"/>
</dbReference>
<dbReference type="InterPro" id="IPR011009">
    <property type="entry name" value="Kinase-like_dom_sf"/>
</dbReference>
<protein>
    <recommendedName>
        <fullName evidence="1">Protein kinase domain-containing protein</fullName>
    </recommendedName>
</protein>
<name>A0A371DQN8_9APHY</name>
<dbReference type="OrthoDB" id="2743419at2759"/>
<dbReference type="GO" id="GO:0005524">
    <property type="term" value="F:ATP binding"/>
    <property type="evidence" value="ECO:0007669"/>
    <property type="project" value="InterPro"/>
</dbReference>
<dbReference type="SMART" id="SM00220">
    <property type="entry name" value="S_TKc"/>
    <property type="match status" value="1"/>
</dbReference>
<gene>
    <name evidence="2" type="ORF">OH76DRAFT_1478378</name>
</gene>
<feature type="domain" description="Protein kinase" evidence="1">
    <location>
        <begin position="67"/>
        <end position="372"/>
    </location>
</feature>
<reference evidence="2 3" key="1">
    <citation type="journal article" date="2018" name="Biotechnol. Biofuels">
        <title>Integrative visual omics of the white-rot fungus Polyporus brumalis exposes the biotechnological potential of its oxidative enzymes for delignifying raw plant biomass.</title>
        <authorList>
            <person name="Miyauchi S."/>
            <person name="Rancon A."/>
            <person name="Drula E."/>
            <person name="Hage H."/>
            <person name="Chaduli D."/>
            <person name="Favel A."/>
            <person name="Grisel S."/>
            <person name="Henrissat B."/>
            <person name="Herpoel-Gimbert I."/>
            <person name="Ruiz-Duenas F.J."/>
            <person name="Chevret D."/>
            <person name="Hainaut M."/>
            <person name="Lin J."/>
            <person name="Wang M."/>
            <person name="Pangilinan J."/>
            <person name="Lipzen A."/>
            <person name="Lesage-Meessen L."/>
            <person name="Navarro D."/>
            <person name="Riley R."/>
            <person name="Grigoriev I.V."/>
            <person name="Zhou S."/>
            <person name="Raouche S."/>
            <person name="Rosso M.N."/>
        </authorList>
    </citation>
    <scope>NUCLEOTIDE SEQUENCE [LARGE SCALE GENOMIC DNA]</scope>
    <source>
        <strain evidence="2 3">BRFM 1820</strain>
    </source>
</reference>
<dbReference type="PROSITE" id="PS50011">
    <property type="entry name" value="PROTEIN_KINASE_DOM"/>
    <property type="match status" value="1"/>
</dbReference>
<dbReference type="AlphaFoldDB" id="A0A371DQN8"/>
<dbReference type="InterPro" id="IPR000719">
    <property type="entry name" value="Prot_kinase_dom"/>
</dbReference>
<keyword evidence="3" id="KW-1185">Reference proteome</keyword>
<dbReference type="SUPFAM" id="SSF56112">
    <property type="entry name" value="Protein kinase-like (PK-like)"/>
    <property type="match status" value="1"/>
</dbReference>
<accession>A0A371DQN8</accession>
<dbReference type="Pfam" id="PF00069">
    <property type="entry name" value="Pkinase"/>
    <property type="match status" value="1"/>
</dbReference>
<sequence length="372" mass="43543">MPSAVRQSVALLLVPEADTLGELAREEIWWRDHFHVLEGRGYWLRPRYRPGWRPSWKEHPNRHPSEFEDWHRYENATVIDVMRARDQRPMAAKQFGRRSEELELIEWLLSTHVRRQDLENHTVPLVDRFNIDDKTIAIMPLLRPCDDPAWVTVGEVVSFLKQVFEGVRYMHGLNVAHRDIKAANIMYEPRRMYPDGFHPLVRDKAYGFRGKAKRNGTRTDHPVKYYFVSFSSARRYWEATRPEETPHVDRKVTIGELEQLNDTPADPFTIDIKCLGTMVRTTILMKYRGVSFLAPLVKDMLQENASKRPTATDLVRRFDALEGALTERQLRARLVPVYEGPLLGICRGIRHTFRTMRWKRRGMDPAPPAPVL</sequence>
<dbReference type="Proteomes" id="UP000256964">
    <property type="component" value="Unassembled WGS sequence"/>
</dbReference>
<dbReference type="STRING" id="139420.A0A371DQN8"/>
<proteinExistence type="predicted"/>
<dbReference type="PROSITE" id="PS00108">
    <property type="entry name" value="PROTEIN_KINASE_ST"/>
    <property type="match status" value="1"/>
</dbReference>
<dbReference type="InterPro" id="IPR008271">
    <property type="entry name" value="Ser/Thr_kinase_AS"/>
</dbReference>
<evidence type="ECO:0000313" key="3">
    <source>
        <dbReference type="Proteomes" id="UP000256964"/>
    </source>
</evidence>
<dbReference type="GO" id="GO:0004672">
    <property type="term" value="F:protein kinase activity"/>
    <property type="evidence" value="ECO:0007669"/>
    <property type="project" value="InterPro"/>
</dbReference>
<dbReference type="Gene3D" id="1.10.510.10">
    <property type="entry name" value="Transferase(Phosphotransferase) domain 1"/>
    <property type="match status" value="1"/>
</dbReference>
<evidence type="ECO:0000313" key="2">
    <source>
        <dbReference type="EMBL" id="RDX54863.1"/>
    </source>
</evidence>